<dbReference type="PROSITE" id="PS50280">
    <property type="entry name" value="SET"/>
    <property type="match status" value="1"/>
</dbReference>
<proteinExistence type="predicted"/>
<dbReference type="InterPro" id="IPR053185">
    <property type="entry name" value="SET_domain_protein"/>
</dbReference>
<protein>
    <submittedName>
        <fullName evidence="3">SET domain-containing protein</fullName>
    </submittedName>
</protein>
<dbReference type="InterPro" id="IPR001214">
    <property type="entry name" value="SET_dom"/>
</dbReference>
<evidence type="ECO:0000259" key="2">
    <source>
        <dbReference type="PROSITE" id="PS50280"/>
    </source>
</evidence>
<accession>A0A8E2JRF3</accession>
<dbReference type="SUPFAM" id="SSF82199">
    <property type="entry name" value="SET domain"/>
    <property type="match status" value="1"/>
</dbReference>
<dbReference type="InterPro" id="IPR046341">
    <property type="entry name" value="SET_dom_sf"/>
</dbReference>
<sequence length="331" mass="37267">MSDSPGESNHTSKIQKLYELRVCSKGIGAFATKDIKRGQRILADTPLLAIPKARYFSVDIEEAFAKLSLEDKKRYFELHSAHGQSTSNWPHNIHQDVSASERERIEEQHNARTGQEASLISIFQTNCMEMGQGAAVFYEAARFNHSCNASAFFSWNARIGRETIHATRDIKAGEEITLCYCDPHHDVALRRWELKHYGFECDCPACEDLDDPDSFAAISAQRRYRLRELDDMVSGIRSRNPKSAAPSSEHLLTCLLEMAALQLDEGLWTAELAYTYLDIAIACEAKGDLDNALSAARKALQVTFDCRGPDCEDIRYYVSVVRRVKQSMSVS</sequence>
<feature type="region of interest" description="Disordered" evidence="1">
    <location>
        <begin position="83"/>
        <end position="111"/>
    </location>
</feature>
<feature type="compositionally biased region" description="Basic and acidic residues" evidence="1">
    <location>
        <begin position="99"/>
        <end position="110"/>
    </location>
</feature>
<dbReference type="PANTHER" id="PTHR47332">
    <property type="entry name" value="SET DOMAIN-CONTAINING PROTEIN 5"/>
    <property type="match status" value="1"/>
</dbReference>
<feature type="compositionally biased region" description="Polar residues" evidence="1">
    <location>
        <begin position="83"/>
        <end position="98"/>
    </location>
</feature>
<dbReference type="Pfam" id="PF00856">
    <property type="entry name" value="SET"/>
    <property type="match status" value="1"/>
</dbReference>
<dbReference type="Gene3D" id="2.170.270.10">
    <property type="entry name" value="SET domain"/>
    <property type="match status" value="1"/>
</dbReference>
<dbReference type="OrthoDB" id="265717at2759"/>
<dbReference type="AlphaFoldDB" id="A0A8E2JRF3"/>
<keyword evidence="4" id="KW-1185">Reference proteome</keyword>
<dbReference type="Proteomes" id="UP000250140">
    <property type="component" value="Unassembled WGS sequence"/>
</dbReference>
<evidence type="ECO:0000313" key="3">
    <source>
        <dbReference type="EMBL" id="OCL06764.1"/>
    </source>
</evidence>
<reference evidence="3 4" key="1">
    <citation type="journal article" date="2016" name="Nat. Commun.">
        <title>Ectomycorrhizal ecology is imprinted in the genome of the dominant symbiotic fungus Cenococcum geophilum.</title>
        <authorList>
            <consortium name="DOE Joint Genome Institute"/>
            <person name="Peter M."/>
            <person name="Kohler A."/>
            <person name="Ohm R.A."/>
            <person name="Kuo A."/>
            <person name="Krutzmann J."/>
            <person name="Morin E."/>
            <person name="Arend M."/>
            <person name="Barry K.W."/>
            <person name="Binder M."/>
            <person name="Choi C."/>
            <person name="Clum A."/>
            <person name="Copeland A."/>
            <person name="Grisel N."/>
            <person name="Haridas S."/>
            <person name="Kipfer T."/>
            <person name="LaButti K."/>
            <person name="Lindquist E."/>
            <person name="Lipzen A."/>
            <person name="Maire R."/>
            <person name="Meier B."/>
            <person name="Mihaltcheva S."/>
            <person name="Molinier V."/>
            <person name="Murat C."/>
            <person name="Poggeler S."/>
            <person name="Quandt C.A."/>
            <person name="Sperisen C."/>
            <person name="Tritt A."/>
            <person name="Tisserant E."/>
            <person name="Crous P.W."/>
            <person name="Henrissat B."/>
            <person name="Nehls U."/>
            <person name="Egli S."/>
            <person name="Spatafora J.W."/>
            <person name="Grigoriev I.V."/>
            <person name="Martin F.M."/>
        </authorList>
    </citation>
    <scope>NUCLEOTIDE SEQUENCE [LARGE SCALE GENOMIC DNA]</scope>
    <source>
        <strain evidence="3 4">CBS 207.34</strain>
    </source>
</reference>
<dbReference type="PANTHER" id="PTHR47332:SF2">
    <property type="entry name" value="SET-6"/>
    <property type="match status" value="1"/>
</dbReference>
<evidence type="ECO:0000313" key="4">
    <source>
        <dbReference type="Proteomes" id="UP000250140"/>
    </source>
</evidence>
<organism evidence="3 4">
    <name type="scientific">Glonium stellatum</name>
    <dbReference type="NCBI Taxonomy" id="574774"/>
    <lineage>
        <taxon>Eukaryota</taxon>
        <taxon>Fungi</taxon>
        <taxon>Dikarya</taxon>
        <taxon>Ascomycota</taxon>
        <taxon>Pezizomycotina</taxon>
        <taxon>Dothideomycetes</taxon>
        <taxon>Pleosporomycetidae</taxon>
        <taxon>Gloniales</taxon>
        <taxon>Gloniaceae</taxon>
        <taxon>Glonium</taxon>
    </lineage>
</organism>
<gene>
    <name evidence="3" type="ORF">AOQ84DRAFT_342806</name>
</gene>
<dbReference type="InterPro" id="IPR011990">
    <property type="entry name" value="TPR-like_helical_dom_sf"/>
</dbReference>
<dbReference type="Gene3D" id="1.25.40.10">
    <property type="entry name" value="Tetratricopeptide repeat domain"/>
    <property type="match status" value="1"/>
</dbReference>
<feature type="domain" description="SET" evidence="2">
    <location>
        <begin position="15"/>
        <end position="181"/>
    </location>
</feature>
<dbReference type="SMART" id="SM00317">
    <property type="entry name" value="SET"/>
    <property type="match status" value="1"/>
</dbReference>
<evidence type="ECO:0000256" key="1">
    <source>
        <dbReference type="SAM" id="MobiDB-lite"/>
    </source>
</evidence>
<dbReference type="EMBL" id="KV749979">
    <property type="protein sequence ID" value="OCL06764.1"/>
    <property type="molecule type" value="Genomic_DNA"/>
</dbReference>
<name>A0A8E2JRF3_9PEZI</name>
<dbReference type="CDD" id="cd20071">
    <property type="entry name" value="SET_SMYD"/>
    <property type="match status" value="1"/>
</dbReference>